<evidence type="ECO:0000313" key="1">
    <source>
        <dbReference type="EMBL" id="GAG88577.1"/>
    </source>
</evidence>
<gene>
    <name evidence="1" type="ORF">S01H4_28823</name>
</gene>
<organism evidence="1">
    <name type="scientific">marine sediment metagenome</name>
    <dbReference type="NCBI Taxonomy" id="412755"/>
    <lineage>
        <taxon>unclassified sequences</taxon>
        <taxon>metagenomes</taxon>
        <taxon>ecological metagenomes</taxon>
    </lineage>
</organism>
<comment type="caution">
    <text evidence="1">The sequence shown here is derived from an EMBL/GenBank/DDBJ whole genome shotgun (WGS) entry which is preliminary data.</text>
</comment>
<proteinExistence type="predicted"/>
<reference evidence="1" key="1">
    <citation type="journal article" date="2014" name="Front. Microbiol.">
        <title>High frequency of phylogenetically diverse reductive dehalogenase-homologous genes in deep subseafloor sedimentary metagenomes.</title>
        <authorList>
            <person name="Kawai M."/>
            <person name="Futagami T."/>
            <person name="Toyoda A."/>
            <person name="Takaki Y."/>
            <person name="Nishi S."/>
            <person name="Hori S."/>
            <person name="Arai W."/>
            <person name="Tsubouchi T."/>
            <person name="Morono Y."/>
            <person name="Uchiyama I."/>
            <person name="Ito T."/>
            <person name="Fujiyama A."/>
            <person name="Inagaki F."/>
            <person name="Takami H."/>
        </authorList>
    </citation>
    <scope>NUCLEOTIDE SEQUENCE</scope>
    <source>
        <strain evidence="1">Expedition CK06-06</strain>
    </source>
</reference>
<dbReference type="AlphaFoldDB" id="X1C5I6"/>
<sequence length="31" mass="3853">EWIAYYRIRKVESDQRQQEADMRAKNAGRKR</sequence>
<protein>
    <submittedName>
        <fullName evidence="1">Uncharacterized protein</fullName>
    </submittedName>
</protein>
<feature type="non-terminal residue" evidence="1">
    <location>
        <position position="1"/>
    </location>
</feature>
<name>X1C5I6_9ZZZZ</name>
<accession>X1C5I6</accession>
<dbReference type="EMBL" id="BART01014453">
    <property type="protein sequence ID" value="GAG88577.1"/>
    <property type="molecule type" value="Genomic_DNA"/>
</dbReference>